<accession>A0A0R3QBL1</accession>
<dbReference type="AlphaFoldDB" id="A0A0R3QBL1"/>
<evidence type="ECO:0000313" key="1">
    <source>
        <dbReference type="WBParaSite" id="BTMF_0000373901-mRNA-1"/>
    </source>
</evidence>
<dbReference type="WBParaSite" id="BTMF_0000373901-mRNA-1">
    <property type="protein sequence ID" value="BTMF_0000373901-mRNA-1"/>
    <property type="gene ID" value="BTMF_0000373901"/>
</dbReference>
<sequence>LKMAAAAFSISFFDSATNFRVNIIGSTVQTNGLKVTWNGRTNKTLKVVTKLLRATLRSC</sequence>
<name>A0A0R3QBL1_9BILA</name>
<reference evidence="1" key="1">
    <citation type="submission" date="2017-02" db="UniProtKB">
        <authorList>
            <consortium name="WormBaseParasite"/>
        </authorList>
    </citation>
    <scope>IDENTIFICATION</scope>
</reference>
<protein>
    <submittedName>
        <fullName evidence="1">WIF domain-containing protein</fullName>
    </submittedName>
</protein>
<organism evidence="1">
    <name type="scientific">Brugia timori</name>
    <dbReference type="NCBI Taxonomy" id="42155"/>
    <lineage>
        <taxon>Eukaryota</taxon>
        <taxon>Metazoa</taxon>
        <taxon>Ecdysozoa</taxon>
        <taxon>Nematoda</taxon>
        <taxon>Chromadorea</taxon>
        <taxon>Rhabditida</taxon>
        <taxon>Spirurina</taxon>
        <taxon>Spiruromorpha</taxon>
        <taxon>Filarioidea</taxon>
        <taxon>Onchocercidae</taxon>
        <taxon>Brugia</taxon>
    </lineage>
</organism>
<proteinExistence type="predicted"/>